<protein>
    <submittedName>
        <fullName evidence="1">Uncharacterized protein</fullName>
    </submittedName>
</protein>
<dbReference type="EMBL" id="REGN01003859">
    <property type="protein sequence ID" value="RNA20422.1"/>
    <property type="molecule type" value="Genomic_DNA"/>
</dbReference>
<feature type="non-terminal residue" evidence="1">
    <location>
        <position position="1"/>
    </location>
</feature>
<comment type="caution">
    <text evidence="1">The sequence shown here is derived from an EMBL/GenBank/DDBJ whole genome shotgun (WGS) entry which is preliminary data.</text>
</comment>
<dbReference type="AlphaFoldDB" id="A0A3M7R9Y9"/>
<sequence>LIFAFASPFEISSLPLAETHLFLVACCNGFKFNCIANTELIIVFAAPLSKMAKIFVPLIVTFTDG</sequence>
<gene>
    <name evidence="1" type="ORF">BpHYR1_022965</name>
</gene>
<keyword evidence="2" id="KW-1185">Reference proteome</keyword>
<proteinExistence type="predicted"/>
<organism evidence="1 2">
    <name type="scientific">Brachionus plicatilis</name>
    <name type="common">Marine rotifer</name>
    <name type="synonym">Brachionus muelleri</name>
    <dbReference type="NCBI Taxonomy" id="10195"/>
    <lineage>
        <taxon>Eukaryota</taxon>
        <taxon>Metazoa</taxon>
        <taxon>Spiralia</taxon>
        <taxon>Gnathifera</taxon>
        <taxon>Rotifera</taxon>
        <taxon>Eurotatoria</taxon>
        <taxon>Monogononta</taxon>
        <taxon>Pseudotrocha</taxon>
        <taxon>Ploima</taxon>
        <taxon>Brachionidae</taxon>
        <taxon>Brachionus</taxon>
    </lineage>
</organism>
<accession>A0A3M7R9Y9</accession>
<name>A0A3M7R9Y9_BRAPC</name>
<evidence type="ECO:0000313" key="2">
    <source>
        <dbReference type="Proteomes" id="UP000276133"/>
    </source>
</evidence>
<reference evidence="1 2" key="1">
    <citation type="journal article" date="2018" name="Sci. Rep.">
        <title>Genomic signatures of local adaptation to the degree of environmental predictability in rotifers.</title>
        <authorList>
            <person name="Franch-Gras L."/>
            <person name="Hahn C."/>
            <person name="Garcia-Roger E.M."/>
            <person name="Carmona M.J."/>
            <person name="Serra M."/>
            <person name="Gomez A."/>
        </authorList>
    </citation>
    <scope>NUCLEOTIDE SEQUENCE [LARGE SCALE GENOMIC DNA]</scope>
    <source>
        <strain evidence="1">HYR1</strain>
    </source>
</reference>
<evidence type="ECO:0000313" key="1">
    <source>
        <dbReference type="EMBL" id="RNA20422.1"/>
    </source>
</evidence>
<dbReference type="Proteomes" id="UP000276133">
    <property type="component" value="Unassembled WGS sequence"/>
</dbReference>